<accession>A0A087USM2</accession>
<keyword evidence="2" id="KW-1185">Reference proteome</keyword>
<dbReference type="AlphaFoldDB" id="A0A087USM2"/>
<name>A0A087USM2_STEMI</name>
<sequence length="80" mass="8611">MGMMSDTRNRASIDVYGFYQIVAAPIHVCKDPDDCLGTSTNNFFRDMGIGVLPFESSIPGLADTSKKISTAPCSVNSSFI</sequence>
<evidence type="ECO:0000313" key="1">
    <source>
        <dbReference type="EMBL" id="KFM80361.1"/>
    </source>
</evidence>
<reference evidence="1 2" key="1">
    <citation type="submission" date="2013-11" db="EMBL/GenBank/DDBJ databases">
        <title>Genome sequencing of Stegodyphus mimosarum.</title>
        <authorList>
            <person name="Bechsgaard J."/>
        </authorList>
    </citation>
    <scope>NUCLEOTIDE SEQUENCE [LARGE SCALE GENOMIC DNA]</scope>
</reference>
<dbReference type="EMBL" id="KK121376">
    <property type="protein sequence ID" value="KFM80361.1"/>
    <property type="molecule type" value="Genomic_DNA"/>
</dbReference>
<evidence type="ECO:0000313" key="2">
    <source>
        <dbReference type="Proteomes" id="UP000054359"/>
    </source>
</evidence>
<dbReference type="Proteomes" id="UP000054359">
    <property type="component" value="Unassembled WGS sequence"/>
</dbReference>
<organism evidence="1 2">
    <name type="scientific">Stegodyphus mimosarum</name>
    <name type="common">African social velvet spider</name>
    <dbReference type="NCBI Taxonomy" id="407821"/>
    <lineage>
        <taxon>Eukaryota</taxon>
        <taxon>Metazoa</taxon>
        <taxon>Ecdysozoa</taxon>
        <taxon>Arthropoda</taxon>
        <taxon>Chelicerata</taxon>
        <taxon>Arachnida</taxon>
        <taxon>Araneae</taxon>
        <taxon>Araneomorphae</taxon>
        <taxon>Entelegynae</taxon>
        <taxon>Eresoidea</taxon>
        <taxon>Eresidae</taxon>
        <taxon>Stegodyphus</taxon>
    </lineage>
</organism>
<proteinExistence type="predicted"/>
<feature type="non-terminal residue" evidence="1">
    <location>
        <position position="80"/>
    </location>
</feature>
<protein>
    <submittedName>
        <fullName evidence="1">Uncharacterized protein</fullName>
    </submittedName>
</protein>
<gene>
    <name evidence="1" type="ORF">X975_21472</name>
</gene>